<evidence type="ECO:0000256" key="6">
    <source>
        <dbReference type="ARBA" id="ARBA00022840"/>
    </source>
</evidence>
<accession>A0A9W8ALC3</accession>
<dbReference type="PIRSF" id="PIRSF037677">
    <property type="entry name" value="DNA_mis_repair_Msh6"/>
    <property type="match status" value="1"/>
</dbReference>
<dbReference type="SUPFAM" id="SSF55271">
    <property type="entry name" value="DNA repair protein MutS, domain I"/>
    <property type="match status" value="1"/>
</dbReference>
<keyword evidence="6" id="KW-0067">ATP-binding</keyword>
<dbReference type="GO" id="GO:0140664">
    <property type="term" value="F:ATP-dependent DNA damage sensor activity"/>
    <property type="evidence" value="ECO:0007669"/>
    <property type="project" value="InterPro"/>
</dbReference>
<evidence type="ECO:0000256" key="8">
    <source>
        <dbReference type="ARBA" id="ARBA00023204"/>
    </source>
</evidence>
<dbReference type="InterPro" id="IPR036678">
    <property type="entry name" value="MutS_con_dom_sf"/>
</dbReference>
<dbReference type="GO" id="GO:0005524">
    <property type="term" value="F:ATP binding"/>
    <property type="evidence" value="ECO:0007669"/>
    <property type="project" value="UniProtKB-KW"/>
</dbReference>
<dbReference type="NCBIfam" id="NF003810">
    <property type="entry name" value="PRK05399.1"/>
    <property type="match status" value="1"/>
</dbReference>
<dbReference type="InterPro" id="IPR007861">
    <property type="entry name" value="DNA_mismatch_repair_MutS_clamp"/>
</dbReference>
<dbReference type="Gene3D" id="3.40.1170.10">
    <property type="entry name" value="DNA repair protein MutS, domain I"/>
    <property type="match status" value="1"/>
</dbReference>
<keyword evidence="4" id="KW-0547">Nucleotide-binding</keyword>
<dbReference type="Gene3D" id="3.40.50.300">
    <property type="entry name" value="P-loop containing nucleotide triphosphate hydrolases"/>
    <property type="match status" value="1"/>
</dbReference>
<dbReference type="InterPro" id="IPR036187">
    <property type="entry name" value="DNA_mismatch_repair_MutS_sf"/>
</dbReference>
<dbReference type="OrthoDB" id="10252754at2759"/>
<evidence type="ECO:0000256" key="5">
    <source>
        <dbReference type="ARBA" id="ARBA00022763"/>
    </source>
</evidence>
<dbReference type="PROSITE" id="PS00486">
    <property type="entry name" value="DNA_MISMATCH_REPAIR_2"/>
    <property type="match status" value="1"/>
</dbReference>
<dbReference type="Proteomes" id="UP001150925">
    <property type="component" value="Unassembled WGS sequence"/>
</dbReference>
<dbReference type="EMBL" id="JANBPY010001667">
    <property type="protein sequence ID" value="KAJ1959158.1"/>
    <property type="molecule type" value="Genomic_DNA"/>
</dbReference>
<evidence type="ECO:0000256" key="3">
    <source>
        <dbReference type="ARBA" id="ARBA00022151"/>
    </source>
</evidence>
<dbReference type="GO" id="GO:0006312">
    <property type="term" value="P:mitotic recombination"/>
    <property type="evidence" value="ECO:0007669"/>
    <property type="project" value="TreeGrafter"/>
</dbReference>
<evidence type="ECO:0000256" key="10">
    <source>
        <dbReference type="ARBA" id="ARBA00025902"/>
    </source>
</evidence>
<evidence type="ECO:0000256" key="12">
    <source>
        <dbReference type="ARBA" id="ARBA00073774"/>
    </source>
</evidence>
<evidence type="ECO:0000256" key="2">
    <source>
        <dbReference type="ARBA" id="ARBA00007094"/>
    </source>
</evidence>
<reference evidence="14" key="1">
    <citation type="submission" date="2022-07" db="EMBL/GenBank/DDBJ databases">
        <title>Phylogenomic reconstructions and comparative analyses of Kickxellomycotina fungi.</title>
        <authorList>
            <person name="Reynolds N.K."/>
            <person name="Stajich J.E."/>
            <person name="Barry K."/>
            <person name="Grigoriev I.V."/>
            <person name="Crous P."/>
            <person name="Smith M.E."/>
        </authorList>
    </citation>
    <scope>NUCLEOTIDE SEQUENCE</scope>
    <source>
        <strain evidence="14">RSA 1196</strain>
    </source>
</reference>
<dbReference type="Pfam" id="PF00488">
    <property type="entry name" value="MutS_V"/>
    <property type="match status" value="1"/>
</dbReference>
<dbReference type="Gene3D" id="1.10.1420.10">
    <property type="match status" value="2"/>
</dbReference>
<dbReference type="Pfam" id="PF05192">
    <property type="entry name" value="MutS_III"/>
    <property type="match status" value="1"/>
</dbReference>
<evidence type="ECO:0000256" key="11">
    <source>
        <dbReference type="ARBA" id="ARBA00029792"/>
    </source>
</evidence>
<comment type="subcellular location">
    <subcellularLocation>
        <location evidence="1">Nucleus</location>
    </subcellularLocation>
</comment>
<evidence type="ECO:0000256" key="7">
    <source>
        <dbReference type="ARBA" id="ARBA00023125"/>
    </source>
</evidence>
<dbReference type="PANTHER" id="PTHR11361:SF122">
    <property type="entry name" value="DNA MISMATCH REPAIR PROTEIN MSH3"/>
    <property type="match status" value="1"/>
</dbReference>
<comment type="subunit">
    <text evidence="10">Heterodimer consisting of MSH2-MSH3 (MutS beta). Forms a ternary complex with MutL alpha (MLH1-PMS1).</text>
</comment>
<dbReference type="Pfam" id="PF05190">
    <property type="entry name" value="MutS_IV"/>
    <property type="match status" value="1"/>
</dbReference>
<comment type="caution">
    <text evidence="14">The sequence shown here is derived from an EMBL/GenBank/DDBJ whole genome shotgun (WGS) entry which is preliminary data.</text>
</comment>
<organism evidence="14 15">
    <name type="scientific">Dispira parvispora</name>
    <dbReference type="NCBI Taxonomy" id="1520584"/>
    <lineage>
        <taxon>Eukaryota</taxon>
        <taxon>Fungi</taxon>
        <taxon>Fungi incertae sedis</taxon>
        <taxon>Zoopagomycota</taxon>
        <taxon>Kickxellomycotina</taxon>
        <taxon>Dimargaritomycetes</taxon>
        <taxon>Dimargaritales</taxon>
        <taxon>Dimargaritaceae</taxon>
        <taxon>Dispira</taxon>
    </lineage>
</organism>
<dbReference type="InterPro" id="IPR007696">
    <property type="entry name" value="DNA_mismatch_repair_MutS_core"/>
</dbReference>
<dbReference type="SMART" id="SM00533">
    <property type="entry name" value="MUTSd"/>
    <property type="match status" value="1"/>
</dbReference>
<name>A0A9W8ALC3_9FUNG</name>
<dbReference type="SMART" id="SM00534">
    <property type="entry name" value="MUTSac"/>
    <property type="match status" value="1"/>
</dbReference>
<evidence type="ECO:0000313" key="14">
    <source>
        <dbReference type="EMBL" id="KAJ1959158.1"/>
    </source>
</evidence>
<comment type="similarity">
    <text evidence="2">Belongs to the DNA mismatch repair MutS family. MSH3 subfamily.</text>
</comment>
<dbReference type="InterPro" id="IPR000432">
    <property type="entry name" value="DNA_mismatch_repair_MutS_C"/>
</dbReference>
<dbReference type="SUPFAM" id="SSF48334">
    <property type="entry name" value="DNA repair protein MutS, domain III"/>
    <property type="match status" value="1"/>
</dbReference>
<keyword evidence="15" id="KW-1185">Reference proteome</keyword>
<keyword evidence="5" id="KW-0227">DNA damage</keyword>
<evidence type="ECO:0000256" key="4">
    <source>
        <dbReference type="ARBA" id="ARBA00022741"/>
    </source>
</evidence>
<dbReference type="Gene3D" id="3.30.420.110">
    <property type="entry name" value="MutS, connector domain"/>
    <property type="match status" value="1"/>
</dbReference>
<dbReference type="Pfam" id="PF01624">
    <property type="entry name" value="MutS_I"/>
    <property type="match status" value="1"/>
</dbReference>
<proteinExistence type="inferred from homology"/>
<evidence type="ECO:0000256" key="1">
    <source>
        <dbReference type="ARBA" id="ARBA00004123"/>
    </source>
</evidence>
<dbReference type="FunFam" id="3.40.1170.10:FF:000004">
    <property type="entry name" value="DNA mismatch repair protein"/>
    <property type="match status" value="1"/>
</dbReference>
<dbReference type="InterPro" id="IPR027417">
    <property type="entry name" value="P-loop_NTPase"/>
</dbReference>
<dbReference type="InterPro" id="IPR007695">
    <property type="entry name" value="DNA_mismatch_repair_MutS-lik_N"/>
</dbReference>
<dbReference type="GO" id="GO:0005634">
    <property type="term" value="C:nucleus"/>
    <property type="evidence" value="ECO:0007669"/>
    <property type="project" value="UniProtKB-SubCell"/>
</dbReference>
<dbReference type="InterPro" id="IPR045076">
    <property type="entry name" value="MutS"/>
</dbReference>
<keyword evidence="9" id="KW-0539">Nucleus</keyword>
<keyword evidence="8" id="KW-0234">DNA repair</keyword>
<dbReference type="InterPro" id="IPR016151">
    <property type="entry name" value="DNA_mismatch_repair_MutS_N"/>
</dbReference>
<dbReference type="SUPFAM" id="SSF52540">
    <property type="entry name" value="P-loop containing nucleoside triphosphate hydrolases"/>
    <property type="match status" value="1"/>
</dbReference>
<dbReference type="SUPFAM" id="SSF53150">
    <property type="entry name" value="DNA repair protein MutS, domain II"/>
    <property type="match status" value="1"/>
</dbReference>
<dbReference type="GO" id="GO:0030983">
    <property type="term" value="F:mismatched DNA binding"/>
    <property type="evidence" value="ECO:0007669"/>
    <property type="project" value="InterPro"/>
</dbReference>
<dbReference type="AlphaFoldDB" id="A0A9W8ALC3"/>
<dbReference type="GO" id="GO:0006298">
    <property type="term" value="P:mismatch repair"/>
    <property type="evidence" value="ECO:0007669"/>
    <property type="project" value="InterPro"/>
</dbReference>
<dbReference type="InterPro" id="IPR017261">
    <property type="entry name" value="DNA_mismatch_repair_MutS/MSH"/>
</dbReference>
<gene>
    <name evidence="14" type="primary">MSH3</name>
    <name evidence="14" type="ORF">IWQ62_004725</name>
</gene>
<evidence type="ECO:0000313" key="15">
    <source>
        <dbReference type="Proteomes" id="UP001150925"/>
    </source>
</evidence>
<feature type="domain" description="DNA mismatch repair proteins mutS family" evidence="13">
    <location>
        <begin position="787"/>
        <end position="803"/>
    </location>
</feature>
<evidence type="ECO:0000259" key="13">
    <source>
        <dbReference type="PROSITE" id="PS00486"/>
    </source>
</evidence>
<evidence type="ECO:0000256" key="9">
    <source>
        <dbReference type="ARBA" id="ARBA00023242"/>
    </source>
</evidence>
<keyword evidence="7" id="KW-0238">DNA-binding</keyword>
<sequence>MSTPPPSPKRPKTWGEISSVHEYDESLDYTPLEQQYLALKARYPSCILAMEVGYKYRFFDDDARTVAKALAIQCNQPIRRGSSVGLATASIPCFRLDIHVRRLVVLGYKVGVVHQTETAARKAQGDNRRAPFTRALNALYTRGTLVEPMASTTFSADDAVDNDLGLGSYLACIVEITGETHGNSFTRQAMRTKLGFLAVQVSTGDIVYDEFSDSALRCELESRLEITQVGEIILPTSTNALTRKALHSWVNRASSTGPLGDPPTTSSMAHVRTEYLSDTFPTYQTALAFVTPYLGRFSKSTFTRASASFLLSLPTLVVQALAYMVRYLVDFKLEALLFCTQNYTPFLSRSFMTLSPNTVHQLELVRNRTDGCESGSLLWTLDHTRTAFGKRLLRRWVLHPLVNHHELTQRRDAVVQLSQGHPPELATLRSDWSRVPDLERGITRLYLLRCTPQELAKLIRWSARLTQSIAAVIADDYTLKSALLDNLLHNVRRGLSTLTDLDRTFPYEAADQGNLAALVNHGGPVPRLDSLQSMISTIYTHLASYLDSLKRRLGLPELSYTHVNNLEYQLEIHNRYLDQVPDDWIRTSATKQVTRFRTQEIVTWLEHKQCLEEELVEVCNECYQQYIQRIRDEFYPTFRNLVTHVARLDCLCALATVAQQPGYTLPDLAPQTDQLIMQEFRHPILMHWMGTTNYVPNDIALGRKGPRVWVLTGPNMGGKSCLLKAVALLCILAHLGGFIPARNAQLGLLDGIYTRMGAQDRILRGQSTFYVEMAESQYILTRATSRSLVLFDELGRGTSTLDGTALAYAVLRHIIEIGSFTLFTTHYHVLTSVGEIYRPVVNNMYMDYSRQQLNGSSKDLIIPSSSTSYQPSPTSSHNGGDAEITNITFLYRAIPGVCTQSYGLQVARLAGLPAQVIKRASDKAAEFSQCLPNSCLVPSCHSGSLHPDMMISFINAWQRCLAS</sequence>
<dbReference type="PANTHER" id="PTHR11361">
    <property type="entry name" value="DNA MISMATCH REPAIR PROTEIN MUTS FAMILY MEMBER"/>
    <property type="match status" value="1"/>
</dbReference>
<protein>
    <recommendedName>
        <fullName evidence="3 12">DNA mismatch repair protein MSH3</fullName>
    </recommendedName>
    <alternativeName>
        <fullName evidence="3 12">DNA mismatch repair protein MSH3</fullName>
    </alternativeName>
    <alternativeName>
        <fullName evidence="11">MutS protein homolog 3</fullName>
    </alternativeName>
</protein>